<dbReference type="Proteomes" id="UP000494108">
    <property type="component" value="Unassembled WGS sequence"/>
</dbReference>
<name>A0A6S6Z3E7_9BURK</name>
<reference evidence="1 2" key="1">
    <citation type="submission" date="2020-04" db="EMBL/GenBank/DDBJ databases">
        <authorList>
            <person name="De Canck E."/>
        </authorList>
    </citation>
    <scope>NUCLEOTIDE SEQUENCE [LARGE SCALE GENOMIC DNA]</scope>
    <source>
        <strain evidence="1 2">LMG 3431</strain>
    </source>
</reference>
<protein>
    <recommendedName>
        <fullName evidence="3">DUF1851 domain-containing protein</fullName>
    </recommendedName>
</protein>
<dbReference type="RefSeq" id="WP_175175006.1">
    <property type="nucleotide sequence ID" value="NZ_CADIJX010000003.1"/>
</dbReference>
<dbReference type="AlphaFoldDB" id="A0A6S6Z3E7"/>
<evidence type="ECO:0008006" key="3">
    <source>
        <dbReference type="Google" id="ProtNLM"/>
    </source>
</evidence>
<keyword evidence="2" id="KW-1185">Reference proteome</keyword>
<proteinExistence type="predicted"/>
<dbReference type="EMBL" id="CADIJX010000003">
    <property type="protein sequence ID" value="CAB3649079.1"/>
    <property type="molecule type" value="Genomic_DNA"/>
</dbReference>
<sequence>MFEGFVSAYLSDQLLSWEAGDSQFPTIKEFLKNFGGCSFNNGIYRIFSASSVDNWNAVVSRTFPKFNTHISCFGVDWLGRIFAVDDRRVENGAPGVVMFEPGTGDALEVPCNILTFHEEELIECREEALAESFYLQWITCGGATPLIDQCVGYKNPLFLGGLDVVDNLEISDLDIYWEIFSRLILQSRGVAVGSKIGNVSIGS</sequence>
<organism evidence="1 2">
    <name type="scientific">Achromobacter pestifer</name>
    <dbReference type="NCBI Taxonomy" id="1353889"/>
    <lineage>
        <taxon>Bacteria</taxon>
        <taxon>Pseudomonadati</taxon>
        <taxon>Pseudomonadota</taxon>
        <taxon>Betaproteobacteria</taxon>
        <taxon>Burkholderiales</taxon>
        <taxon>Alcaligenaceae</taxon>
        <taxon>Achromobacter</taxon>
    </lineage>
</organism>
<evidence type="ECO:0000313" key="2">
    <source>
        <dbReference type="Proteomes" id="UP000494108"/>
    </source>
</evidence>
<gene>
    <name evidence="1" type="ORF">LMG3431_02714</name>
</gene>
<accession>A0A6S6Z3E7</accession>
<evidence type="ECO:0000313" key="1">
    <source>
        <dbReference type="EMBL" id="CAB3649079.1"/>
    </source>
</evidence>